<sequence>MIFLEIHRAMTSQSFVPKSNLHHGEVFKQAACWFKSRGLTNNGSFLCKIVNRIFVKIKRNKKLELNKEKKCMDVCKMNKLLSLFDSKIATELDCGVFTIIETKVIAIILLFIKSSAKNFTINTIIINLNRNCNNSFKVNFDG</sequence>
<organism evidence="1 2">
    <name type="scientific">Brachionus plicatilis</name>
    <name type="common">Marine rotifer</name>
    <name type="synonym">Brachionus muelleri</name>
    <dbReference type="NCBI Taxonomy" id="10195"/>
    <lineage>
        <taxon>Eukaryota</taxon>
        <taxon>Metazoa</taxon>
        <taxon>Spiralia</taxon>
        <taxon>Gnathifera</taxon>
        <taxon>Rotifera</taxon>
        <taxon>Eurotatoria</taxon>
        <taxon>Monogononta</taxon>
        <taxon>Pseudotrocha</taxon>
        <taxon>Ploima</taxon>
        <taxon>Brachionidae</taxon>
        <taxon>Brachionus</taxon>
    </lineage>
</organism>
<evidence type="ECO:0000313" key="2">
    <source>
        <dbReference type="Proteomes" id="UP000276133"/>
    </source>
</evidence>
<proteinExistence type="predicted"/>
<accession>A0A3M7SR22</accession>
<dbReference type="EMBL" id="REGN01000927">
    <property type="protein sequence ID" value="RNA38080.1"/>
    <property type="molecule type" value="Genomic_DNA"/>
</dbReference>
<comment type="caution">
    <text evidence="1">The sequence shown here is derived from an EMBL/GenBank/DDBJ whole genome shotgun (WGS) entry which is preliminary data.</text>
</comment>
<keyword evidence="2" id="KW-1185">Reference proteome</keyword>
<evidence type="ECO:0000313" key="1">
    <source>
        <dbReference type="EMBL" id="RNA38080.1"/>
    </source>
</evidence>
<reference evidence="1 2" key="1">
    <citation type="journal article" date="2018" name="Sci. Rep.">
        <title>Genomic signatures of local adaptation to the degree of environmental predictability in rotifers.</title>
        <authorList>
            <person name="Franch-Gras L."/>
            <person name="Hahn C."/>
            <person name="Garcia-Roger E.M."/>
            <person name="Carmona M.J."/>
            <person name="Serra M."/>
            <person name="Gomez A."/>
        </authorList>
    </citation>
    <scope>NUCLEOTIDE SEQUENCE [LARGE SCALE GENOMIC DNA]</scope>
    <source>
        <strain evidence="1">HYR1</strain>
    </source>
</reference>
<gene>
    <name evidence="1" type="ORF">BpHYR1_044704</name>
</gene>
<protein>
    <submittedName>
        <fullName evidence="1">Uncharacterized protein</fullName>
    </submittedName>
</protein>
<dbReference type="Proteomes" id="UP000276133">
    <property type="component" value="Unassembled WGS sequence"/>
</dbReference>
<name>A0A3M7SR22_BRAPC</name>
<dbReference type="AlphaFoldDB" id="A0A3M7SR22"/>